<reference evidence="4 5" key="1">
    <citation type="submission" date="2017-05" db="EMBL/GenBank/DDBJ databases">
        <title>Genome Sequence of Loktanella vestfoldensis Strain SMR4r Isolated from a Culture of the Diatom Skeletonema marinoi.</title>
        <authorList>
            <person name="Topel M."/>
            <person name="Pinder M.I.M."/>
            <person name="Johansson O.N."/>
            <person name="Kourtchenko O."/>
            <person name="Godhe A."/>
            <person name="Clarke A.K."/>
        </authorList>
    </citation>
    <scope>NUCLEOTIDE SEQUENCE [LARGE SCALE GENOMIC DNA]</scope>
    <source>
        <strain evidence="4 5">SMR4r</strain>
    </source>
</reference>
<dbReference type="InterPro" id="IPR010982">
    <property type="entry name" value="Lambda_DNA-bd_dom_sf"/>
</dbReference>
<protein>
    <submittedName>
        <fullName evidence="4">Transcriptional repressor DicA</fullName>
    </submittedName>
</protein>
<dbReference type="PANTHER" id="PTHR46558">
    <property type="entry name" value="TRACRIPTIONAL REGULATORY PROTEIN-RELATED-RELATED"/>
    <property type="match status" value="1"/>
</dbReference>
<name>A0A1Y0ECU7_9RHOB</name>
<feature type="coiled-coil region" evidence="2">
    <location>
        <begin position="95"/>
        <end position="129"/>
    </location>
</feature>
<dbReference type="AlphaFoldDB" id="A0A1Y0ECU7"/>
<evidence type="ECO:0000256" key="2">
    <source>
        <dbReference type="SAM" id="Coils"/>
    </source>
</evidence>
<sequence>MTETDSDWYSPEAATFGDRLAGAREAAGLTQKQLAKSLGVKLTTLVSWENDTGEPRANRLQMLAGMLGVSLGWLMTGQGDGLAAPDDATEIPADVAALMQDHRRLRAQMVQLLDKMGQVEKQLQTALRRTL</sequence>
<dbReference type="SMART" id="SM00530">
    <property type="entry name" value="HTH_XRE"/>
    <property type="match status" value="1"/>
</dbReference>
<dbReference type="KEGG" id="lvs:LOKVESSMR4R_02095"/>
<dbReference type="Proteomes" id="UP000195273">
    <property type="component" value="Chromosome"/>
</dbReference>
<evidence type="ECO:0000313" key="5">
    <source>
        <dbReference type="Proteomes" id="UP000195273"/>
    </source>
</evidence>
<keyword evidence="2" id="KW-0175">Coiled coil</keyword>
<dbReference type="Gene3D" id="1.10.260.40">
    <property type="entry name" value="lambda repressor-like DNA-binding domains"/>
    <property type="match status" value="1"/>
</dbReference>
<dbReference type="RefSeq" id="WP_087208145.1">
    <property type="nucleotide sequence ID" value="NZ_CP021431.1"/>
</dbReference>
<dbReference type="STRING" id="1122181.GCA_000382265_02015"/>
<feature type="domain" description="HTH cro/C1-type" evidence="3">
    <location>
        <begin position="20"/>
        <end position="74"/>
    </location>
</feature>
<evidence type="ECO:0000259" key="3">
    <source>
        <dbReference type="PROSITE" id="PS50943"/>
    </source>
</evidence>
<dbReference type="SUPFAM" id="SSF47413">
    <property type="entry name" value="lambda repressor-like DNA-binding domains"/>
    <property type="match status" value="1"/>
</dbReference>
<dbReference type="OrthoDB" id="5659783at2"/>
<dbReference type="GO" id="GO:0003677">
    <property type="term" value="F:DNA binding"/>
    <property type="evidence" value="ECO:0007669"/>
    <property type="project" value="UniProtKB-KW"/>
</dbReference>
<dbReference type="CDD" id="cd00093">
    <property type="entry name" value="HTH_XRE"/>
    <property type="match status" value="1"/>
</dbReference>
<dbReference type="PROSITE" id="PS50943">
    <property type="entry name" value="HTH_CROC1"/>
    <property type="match status" value="1"/>
</dbReference>
<evidence type="ECO:0000256" key="1">
    <source>
        <dbReference type="ARBA" id="ARBA00023125"/>
    </source>
</evidence>
<organism evidence="4 5">
    <name type="scientific">Yoonia vestfoldensis</name>
    <dbReference type="NCBI Taxonomy" id="245188"/>
    <lineage>
        <taxon>Bacteria</taxon>
        <taxon>Pseudomonadati</taxon>
        <taxon>Pseudomonadota</taxon>
        <taxon>Alphaproteobacteria</taxon>
        <taxon>Rhodobacterales</taxon>
        <taxon>Paracoccaceae</taxon>
        <taxon>Yoonia</taxon>
    </lineage>
</organism>
<dbReference type="InterPro" id="IPR001387">
    <property type="entry name" value="Cro/C1-type_HTH"/>
</dbReference>
<keyword evidence="1" id="KW-0238">DNA-binding</keyword>
<dbReference type="Pfam" id="PF01381">
    <property type="entry name" value="HTH_3"/>
    <property type="match status" value="1"/>
</dbReference>
<keyword evidence="5" id="KW-1185">Reference proteome</keyword>
<gene>
    <name evidence="4" type="ORF">LOKVESSMR4R_02095</name>
</gene>
<dbReference type="EMBL" id="CP021431">
    <property type="protein sequence ID" value="ARU01403.1"/>
    <property type="molecule type" value="Genomic_DNA"/>
</dbReference>
<accession>A0A1Y0ECU7</accession>
<proteinExistence type="predicted"/>
<evidence type="ECO:0000313" key="4">
    <source>
        <dbReference type="EMBL" id="ARU01403.1"/>
    </source>
</evidence>
<dbReference type="PANTHER" id="PTHR46558:SF13">
    <property type="entry name" value="HTH-TYPE TRANSCRIPTIONAL REGULATOR IMMR"/>
    <property type="match status" value="1"/>
</dbReference>